<dbReference type="AlphaFoldDB" id="A0A7J8FZU2"/>
<feature type="domain" description="MROH2B-like HEAT-repeats" evidence="1">
    <location>
        <begin position="32"/>
        <end position="128"/>
    </location>
</feature>
<keyword evidence="3" id="KW-1185">Reference proteome</keyword>
<organism evidence="2 3">
    <name type="scientific">Molossus molossus</name>
    <name type="common">Pallas' mastiff bat</name>
    <name type="synonym">Vespertilio molossus</name>
    <dbReference type="NCBI Taxonomy" id="27622"/>
    <lineage>
        <taxon>Eukaryota</taxon>
        <taxon>Metazoa</taxon>
        <taxon>Chordata</taxon>
        <taxon>Craniata</taxon>
        <taxon>Vertebrata</taxon>
        <taxon>Euteleostomi</taxon>
        <taxon>Mammalia</taxon>
        <taxon>Eutheria</taxon>
        <taxon>Laurasiatheria</taxon>
        <taxon>Chiroptera</taxon>
        <taxon>Yangochiroptera</taxon>
        <taxon>Molossidae</taxon>
        <taxon>Molossus</taxon>
    </lineage>
</organism>
<dbReference type="Pfam" id="PF23210">
    <property type="entry name" value="HEAT_Maestro_2"/>
    <property type="match status" value="1"/>
</dbReference>
<gene>
    <name evidence="2" type="ORF">HJG59_008277</name>
</gene>
<dbReference type="Proteomes" id="UP000550707">
    <property type="component" value="Unassembled WGS sequence"/>
</dbReference>
<evidence type="ECO:0000259" key="1">
    <source>
        <dbReference type="Pfam" id="PF23210"/>
    </source>
</evidence>
<sequence length="216" mass="24599">MLAGKELAAWPQLRGRNECIYQFVTALAVNDCGGRNLESQLENISGMLFDQLSKEVNQSGPYSGENFSFTMKAFFILTRLYKDQLIFLIRKTMESSDTAKIVSALQVFRNVFQEVPQTEKMKREVMHSTIMVIQEDFIPVSRKAACSGWEAIAVLRNGEGKVWGDEERGEAPFQASSGLRLQPMVMLGLFKTRERFEKWTGGSFIFSEPFLWAALW</sequence>
<evidence type="ECO:0000313" key="3">
    <source>
        <dbReference type="Proteomes" id="UP000550707"/>
    </source>
</evidence>
<reference evidence="2 3" key="1">
    <citation type="journal article" date="2020" name="Nature">
        <title>Six reference-quality genomes reveal evolution of bat adaptations.</title>
        <authorList>
            <person name="Jebb D."/>
            <person name="Huang Z."/>
            <person name="Pippel M."/>
            <person name="Hughes G.M."/>
            <person name="Lavrichenko K."/>
            <person name="Devanna P."/>
            <person name="Winkler S."/>
            <person name="Jermiin L.S."/>
            <person name="Skirmuntt E.C."/>
            <person name="Katzourakis A."/>
            <person name="Burkitt-Gray L."/>
            <person name="Ray D.A."/>
            <person name="Sullivan K.A.M."/>
            <person name="Roscito J.G."/>
            <person name="Kirilenko B.M."/>
            <person name="Davalos L.M."/>
            <person name="Corthals A.P."/>
            <person name="Power M.L."/>
            <person name="Jones G."/>
            <person name="Ransome R.D."/>
            <person name="Dechmann D.K.N."/>
            <person name="Locatelli A.G."/>
            <person name="Puechmaille S.J."/>
            <person name="Fedrigo O."/>
            <person name="Jarvis E.D."/>
            <person name="Hiller M."/>
            <person name="Vernes S.C."/>
            <person name="Myers E.W."/>
            <person name="Teeling E.C."/>
        </authorList>
    </citation>
    <scope>NUCLEOTIDE SEQUENCE [LARGE SCALE GENOMIC DNA]</scope>
    <source>
        <strain evidence="2">MMolMol1</strain>
        <tissue evidence="2">Muscle</tissue>
    </source>
</reference>
<evidence type="ECO:0000313" key="2">
    <source>
        <dbReference type="EMBL" id="KAF6453005.1"/>
    </source>
</evidence>
<comment type="caution">
    <text evidence="2">The sequence shown here is derived from an EMBL/GenBank/DDBJ whole genome shotgun (WGS) entry which is preliminary data.</text>
</comment>
<dbReference type="InParanoid" id="A0A7J8FZU2"/>
<accession>A0A7J8FZU2</accession>
<name>A0A7J8FZU2_MOLMO</name>
<proteinExistence type="predicted"/>
<protein>
    <recommendedName>
        <fullName evidence="1">MROH2B-like HEAT-repeats domain-containing protein</fullName>
    </recommendedName>
</protein>
<dbReference type="EMBL" id="JACASF010000010">
    <property type="protein sequence ID" value="KAF6453005.1"/>
    <property type="molecule type" value="Genomic_DNA"/>
</dbReference>
<dbReference type="InterPro" id="IPR055408">
    <property type="entry name" value="HEAT_MROH2B-like"/>
</dbReference>